<reference evidence="2" key="1">
    <citation type="journal article" date="2014" name="Int. J. Syst. Evol. Microbiol.">
        <title>Complete genome of a new Firmicutes species belonging to the dominant human colonic microbiota ('Ruminococcus bicirculans') reveals two chromosomes and a selective capacity to utilize plant glucans.</title>
        <authorList>
            <consortium name="NISC Comparative Sequencing Program"/>
            <person name="Wegmann U."/>
            <person name="Louis P."/>
            <person name="Goesmann A."/>
            <person name="Henrissat B."/>
            <person name="Duncan S.H."/>
            <person name="Flint H.J."/>
        </authorList>
    </citation>
    <scope>NUCLEOTIDE SEQUENCE</scope>
    <source>
        <strain evidence="2">NBRC 109915</strain>
    </source>
</reference>
<sequence>MNQIINMVIRQVTNQLIRRGVNAGFDKASQLGQGRKGQSLPADTVDDYGNPIPPKPTQEERRRARHARQQARQAKQAMKVMRRVK</sequence>
<comment type="caution">
    <text evidence="2">The sequence shown here is derived from an EMBL/GenBank/DDBJ whole genome shotgun (WGS) entry which is preliminary data.</text>
</comment>
<evidence type="ECO:0000256" key="1">
    <source>
        <dbReference type="SAM" id="MobiDB-lite"/>
    </source>
</evidence>
<reference evidence="2" key="2">
    <citation type="submission" date="2023-01" db="EMBL/GenBank/DDBJ databases">
        <title>Draft genome sequence of Sulfitobacter pacificus strain NBRC 109915.</title>
        <authorList>
            <person name="Sun Q."/>
            <person name="Mori K."/>
        </authorList>
    </citation>
    <scope>NUCLEOTIDE SEQUENCE</scope>
    <source>
        <strain evidence="2">NBRC 109915</strain>
    </source>
</reference>
<protein>
    <submittedName>
        <fullName evidence="2">Uncharacterized protein</fullName>
    </submittedName>
</protein>
<gene>
    <name evidence="2" type="ORF">GCM10007927_16480</name>
</gene>
<evidence type="ECO:0000313" key="3">
    <source>
        <dbReference type="Proteomes" id="UP001161388"/>
    </source>
</evidence>
<dbReference type="Proteomes" id="UP001161388">
    <property type="component" value="Unassembled WGS sequence"/>
</dbReference>
<organism evidence="2 3">
    <name type="scientific">Sulfitobacter pacificus</name>
    <dbReference type="NCBI Taxonomy" id="1499314"/>
    <lineage>
        <taxon>Bacteria</taxon>
        <taxon>Pseudomonadati</taxon>
        <taxon>Pseudomonadota</taxon>
        <taxon>Alphaproteobacteria</taxon>
        <taxon>Rhodobacterales</taxon>
        <taxon>Roseobacteraceae</taxon>
        <taxon>Sulfitobacter</taxon>
    </lineage>
</organism>
<keyword evidence="3" id="KW-1185">Reference proteome</keyword>
<name>A0ABQ5VIA7_9RHOB</name>
<evidence type="ECO:0000313" key="2">
    <source>
        <dbReference type="EMBL" id="GLQ26845.1"/>
    </source>
</evidence>
<dbReference type="EMBL" id="BSNL01000001">
    <property type="protein sequence ID" value="GLQ26845.1"/>
    <property type="molecule type" value="Genomic_DNA"/>
</dbReference>
<feature type="region of interest" description="Disordered" evidence="1">
    <location>
        <begin position="25"/>
        <end position="85"/>
    </location>
</feature>
<dbReference type="RefSeq" id="WP_284372381.1">
    <property type="nucleotide sequence ID" value="NZ_BSNL01000001.1"/>
</dbReference>
<proteinExistence type="predicted"/>
<accession>A0ABQ5VIA7</accession>